<feature type="domain" description="tRNA methyltransferase TRMD/TRM10-type" evidence="18">
    <location>
        <begin position="1"/>
        <end position="222"/>
    </location>
</feature>
<evidence type="ECO:0000256" key="14">
    <source>
        <dbReference type="ARBA" id="ARBA00047783"/>
    </source>
</evidence>
<dbReference type="PANTHER" id="PTHR46417:SF1">
    <property type="entry name" value="TRNA (GUANINE-N(1)-)-METHYLTRANSFERASE"/>
    <property type="match status" value="1"/>
</dbReference>
<evidence type="ECO:0000256" key="4">
    <source>
        <dbReference type="ARBA" id="ARBA00011738"/>
    </source>
</evidence>
<organism evidence="19 20">
    <name type="scientific">candidate division WOR-1 bacterium RIFOXYC12_FULL_54_18</name>
    <dbReference type="NCBI Taxonomy" id="1802584"/>
    <lineage>
        <taxon>Bacteria</taxon>
        <taxon>Bacillati</taxon>
        <taxon>Saganbacteria</taxon>
    </lineage>
</organism>
<evidence type="ECO:0000313" key="20">
    <source>
        <dbReference type="Proteomes" id="UP000178602"/>
    </source>
</evidence>
<feature type="binding site" evidence="15 16">
    <location>
        <position position="111"/>
    </location>
    <ligand>
        <name>S-adenosyl-L-methionine</name>
        <dbReference type="ChEBI" id="CHEBI:59789"/>
    </ligand>
</feature>
<keyword evidence="9 15" id="KW-0808">Transferase</keyword>
<evidence type="ECO:0000256" key="8">
    <source>
        <dbReference type="ARBA" id="ARBA00022603"/>
    </source>
</evidence>
<dbReference type="InterPro" id="IPR029028">
    <property type="entry name" value="Alpha/beta_knot_MTases"/>
</dbReference>
<dbReference type="NCBIfam" id="TIGR00088">
    <property type="entry name" value="trmD"/>
    <property type="match status" value="1"/>
</dbReference>
<dbReference type="Gene3D" id="3.40.1280.10">
    <property type="match status" value="1"/>
</dbReference>
<keyword evidence="10 15" id="KW-0949">S-adenosyl-L-methionine</keyword>
<dbReference type="PANTHER" id="PTHR46417">
    <property type="entry name" value="TRNA (GUANINE-N(1)-)-METHYLTRANSFERASE"/>
    <property type="match status" value="1"/>
</dbReference>
<dbReference type="CDD" id="cd18080">
    <property type="entry name" value="TrmD-like"/>
    <property type="match status" value="1"/>
</dbReference>
<dbReference type="FunFam" id="1.10.1270.20:FF:000001">
    <property type="entry name" value="tRNA (guanine-N(1)-)-methyltransferase"/>
    <property type="match status" value="1"/>
</dbReference>
<reference evidence="19 20" key="1">
    <citation type="journal article" date="2016" name="Nat. Commun.">
        <title>Thousands of microbial genomes shed light on interconnected biogeochemical processes in an aquifer system.</title>
        <authorList>
            <person name="Anantharaman K."/>
            <person name="Brown C.T."/>
            <person name="Hug L.A."/>
            <person name="Sharon I."/>
            <person name="Castelle C.J."/>
            <person name="Probst A.J."/>
            <person name="Thomas B.C."/>
            <person name="Singh A."/>
            <person name="Wilkins M.J."/>
            <person name="Karaoz U."/>
            <person name="Brodie E.L."/>
            <person name="Williams K.H."/>
            <person name="Hubbard S.S."/>
            <person name="Banfield J.F."/>
        </authorList>
    </citation>
    <scope>NUCLEOTIDE SEQUENCE [LARGE SCALE GENOMIC DNA]</scope>
</reference>
<dbReference type="PIRSF" id="PIRSF000386">
    <property type="entry name" value="tRNA_mtase"/>
    <property type="match status" value="1"/>
</dbReference>
<evidence type="ECO:0000259" key="18">
    <source>
        <dbReference type="Pfam" id="PF01746"/>
    </source>
</evidence>
<feature type="binding site" evidence="15 16">
    <location>
        <begin position="130"/>
        <end position="135"/>
    </location>
    <ligand>
        <name>S-adenosyl-L-methionine</name>
        <dbReference type="ChEBI" id="CHEBI:59789"/>
    </ligand>
</feature>
<dbReference type="FunFam" id="3.40.1280.10:FF:000001">
    <property type="entry name" value="tRNA (guanine-N(1)-)-methyltransferase"/>
    <property type="match status" value="1"/>
</dbReference>
<evidence type="ECO:0000313" key="19">
    <source>
        <dbReference type="EMBL" id="OGC28356.1"/>
    </source>
</evidence>
<dbReference type="GO" id="GO:0002939">
    <property type="term" value="P:tRNA N1-guanine methylation"/>
    <property type="evidence" value="ECO:0007669"/>
    <property type="project" value="TreeGrafter"/>
</dbReference>
<evidence type="ECO:0000256" key="9">
    <source>
        <dbReference type="ARBA" id="ARBA00022679"/>
    </source>
</evidence>
<protein>
    <recommendedName>
        <fullName evidence="6 15">tRNA (guanine-N(1)-)-methyltransferase</fullName>
        <ecNumber evidence="5 15">2.1.1.228</ecNumber>
    </recommendedName>
    <alternativeName>
        <fullName evidence="12 15">M1G-methyltransferase</fullName>
    </alternativeName>
    <alternativeName>
        <fullName evidence="13 15">tRNA [GM37] methyltransferase</fullName>
    </alternativeName>
</protein>
<comment type="subcellular location">
    <subcellularLocation>
        <location evidence="2 15 17">Cytoplasm</location>
    </subcellularLocation>
</comment>
<evidence type="ECO:0000256" key="11">
    <source>
        <dbReference type="ARBA" id="ARBA00022694"/>
    </source>
</evidence>
<evidence type="ECO:0000256" key="12">
    <source>
        <dbReference type="ARBA" id="ARBA00029736"/>
    </source>
</evidence>
<evidence type="ECO:0000256" key="15">
    <source>
        <dbReference type="HAMAP-Rule" id="MF_00605"/>
    </source>
</evidence>
<comment type="function">
    <text evidence="1 15 17">Specifically methylates guanosine-37 in various tRNAs.</text>
</comment>
<dbReference type="SUPFAM" id="SSF75217">
    <property type="entry name" value="alpha/beta knot"/>
    <property type="match status" value="1"/>
</dbReference>
<keyword evidence="8 15" id="KW-0489">Methyltransferase</keyword>
<dbReference type="NCBIfam" id="NF000648">
    <property type="entry name" value="PRK00026.1"/>
    <property type="match status" value="1"/>
</dbReference>
<dbReference type="InterPro" id="IPR002649">
    <property type="entry name" value="tRNA_m1G_MeTrfase_TrmD"/>
</dbReference>
<evidence type="ECO:0000256" key="13">
    <source>
        <dbReference type="ARBA" id="ARBA00033392"/>
    </source>
</evidence>
<dbReference type="InterPro" id="IPR029026">
    <property type="entry name" value="tRNA_m1G_MTases_N"/>
</dbReference>
<dbReference type="EMBL" id="MEUG01000001">
    <property type="protein sequence ID" value="OGC28356.1"/>
    <property type="molecule type" value="Genomic_DNA"/>
</dbReference>
<dbReference type="GO" id="GO:0052906">
    <property type="term" value="F:tRNA (guanine(37)-N1)-methyltransferase activity"/>
    <property type="evidence" value="ECO:0007669"/>
    <property type="project" value="UniProtKB-UniRule"/>
</dbReference>
<dbReference type="GO" id="GO:0005829">
    <property type="term" value="C:cytosol"/>
    <property type="evidence" value="ECO:0007669"/>
    <property type="project" value="TreeGrafter"/>
</dbReference>
<dbReference type="HAMAP" id="MF_00605">
    <property type="entry name" value="TrmD"/>
    <property type="match status" value="1"/>
</dbReference>
<evidence type="ECO:0000256" key="17">
    <source>
        <dbReference type="RuleBase" id="RU003464"/>
    </source>
</evidence>
<dbReference type="EC" id="2.1.1.228" evidence="5 15"/>
<evidence type="ECO:0000256" key="16">
    <source>
        <dbReference type="PIRSR" id="PIRSR000386-1"/>
    </source>
</evidence>
<evidence type="ECO:0000256" key="2">
    <source>
        <dbReference type="ARBA" id="ARBA00004496"/>
    </source>
</evidence>
<keyword evidence="7 15" id="KW-0963">Cytoplasm</keyword>
<accession>A0A1F4T6Y0</accession>
<dbReference type="AlphaFoldDB" id="A0A1F4T6Y0"/>
<comment type="caution">
    <text evidence="19">The sequence shown here is derived from an EMBL/GenBank/DDBJ whole genome shotgun (WGS) entry which is preliminary data.</text>
</comment>
<dbReference type="Gene3D" id="1.10.1270.20">
    <property type="entry name" value="tRNA(m1g37)methyltransferase, domain 2"/>
    <property type="match status" value="1"/>
</dbReference>
<dbReference type="Pfam" id="PF01746">
    <property type="entry name" value="tRNA_m1G_MT"/>
    <property type="match status" value="1"/>
</dbReference>
<evidence type="ECO:0000256" key="3">
    <source>
        <dbReference type="ARBA" id="ARBA00007630"/>
    </source>
</evidence>
<gene>
    <name evidence="15" type="primary">trmD</name>
    <name evidence="19" type="ORF">A3K49_05185</name>
</gene>
<dbReference type="InterPro" id="IPR023148">
    <property type="entry name" value="tRNA_m1G_MeTrfase_C_sf"/>
</dbReference>
<evidence type="ECO:0000256" key="6">
    <source>
        <dbReference type="ARBA" id="ARBA00014679"/>
    </source>
</evidence>
<evidence type="ECO:0000256" key="5">
    <source>
        <dbReference type="ARBA" id="ARBA00012807"/>
    </source>
</evidence>
<comment type="similarity">
    <text evidence="3 15 17">Belongs to the RNA methyltransferase TrmD family.</text>
</comment>
<evidence type="ECO:0000256" key="1">
    <source>
        <dbReference type="ARBA" id="ARBA00002634"/>
    </source>
</evidence>
<dbReference type="Proteomes" id="UP000178602">
    <property type="component" value="Unassembled WGS sequence"/>
</dbReference>
<dbReference type="InterPro" id="IPR016009">
    <property type="entry name" value="tRNA_MeTrfase_TRMD/TRM10"/>
</dbReference>
<proteinExistence type="inferred from homology"/>
<comment type="catalytic activity">
    <reaction evidence="14 15 17">
        <text>guanosine(37) in tRNA + S-adenosyl-L-methionine = N(1)-methylguanosine(37) in tRNA + S-adenosyl-L-homocysteine + H(+)</text>
        <dbReference type="Rhea" id="RHEA:36899"/>
        <dbReference type="Rhea" id="RHEA-COMP:10145"/>
        <dbReference type="Rhea" id="RHEA-COMP:10147"/>
        <dbReference type="ChEBI" id="CHEBI:15378"/>
        <dbReference type="ChEBI" id="CHEBI:57856"/>
        <dbReference type="ChEBI" id="CHEBI:59789"/>
        <dbReference type="ChEBI" id="CHEBI:73542"/>
        <dbReference type="ChEBI" id="CHEBI:74269"/>
        <dbReference type="EC" id="2.1.1.228"/>
    </reaction>
</comment>
<sequence length="242" mass="26914">MRVDVLTLFPEMFQGPMSESLIQKAREKGLLNLRVVNIRDFALDKHKTADDTPYGGGPGMVMKADIAAKAVRSLTMEKNKRVILLCPTGEPLTQAKVNQLAGYEQLVFVCGHYEGIDDRIVPLIDEKISVGDFVLTGGELPAMIVIDAVARRIPGVVKETASVEGDSFFAGRLDWPCYTKPENFEGVRVPEVLLSGHHAQIDRWRKKAALRSTFLRRPDLLAEVEFNNDERALLTEIIGEPN</sequence>
<evidence type="ECO:0000256" key="10">
    <source>
        <dbReference type="ARBA" id="ARBA00022691"/>
    </source>
</evidence>
<keyword evidence="11 15" id="KW-0819">tRNA processing</keyword>
<name>A0A1F4T6Y0_UNCSA</name>
<comment type="subunit">
    <text evidence="4 15 17">Homodimer.</text>
</comment>
<evidence type="ECO:0000256" key="7">
    <source>
        <dbReference type="ARBA" id="ARBA00022490"/>
    </source>
</evidence>